<sequence length="159" mass="17646">MLSATPPARRVPFEVLLPWVRTNTIAQVAHVHNDINIYTRATDPFNPERVAKILENVQIGTDLSDREREIVREFLGGFADIFALTVGEVNVVPGAMYAPKIPPEAQFNTGVVHQRPWTLPQSIDANAQVDVLVTTGILRRIDAVDMKCVSPISLAEKEH</sequence>
<evidence type="ECO:0000313" key="2">
    <source>
        <dbReference type="Proteomes" id="UP001215598"/>
    </source>
</evidence>
<gene>
    <name evidence="1" type="ORF">B0H16DRAFT_1330746</name>
</gene>
<name>A0AAD7HUV4_9AGAR</name>
<keyword evidence="2" id="KW-1185">Reference proteome</keyword>
<accession>A0AAD7HUV4</accession>
<protein>
    <submittedName>
        <fullName evidence="1">Uncharacterized protein</fullName>
    </submittedName>
</protein>
<proteinExistence type="predicted"/>
<dbReference type="EMBL" id="JARKIB010000170">
    <property type="protein sequence ID" value="KAJ7728770.1"/>
    <property type="molecule type" value="Genomic_DNA"/>
</dbReference>
<dbReference type="AlphaFoldDB" id="A0AAD7HUV4"/>
<organism evidence="1 2">
    <name type="scientific">Mycena metata</name>
    <dbReference type="NCBI Taxonomy" id="1033252"/>
    <lineage>
        <taxon>Eukaryota</taxon>
        <taxon>Fungi</taxon>
        <taxon>Dikarya</taxon>
        <taxon>Basidiomycota</taxon>
        <taxon>Agaricomycotina</taxon>
        <taxon>Agaricomycetes</taxon>
        <taxon>Agaricomycetidae</taxon>
        <taxon>Agaricales</taxon>
        <taxon>Marasmiineae</taxon>
        <taxon>Mycenaceae</taxon>
        <taxon>Mycena</taxon>
    </lineage>
</organism>
<evidence type="ECO:0000313" key="1">
    <source>
        <dbReference type="EMBL" id="KAJ7728770.1"/>
    </source>
</evidence>
<feature type="non-terminal residue" evidence="1">
    <location>
        <position position="159"/>
    </location>
</feature>
<dbReference type="Proteomes" id="UP001215598">
    <property type="component" value="Unassembled WGS sequence"/>
</dbReference>
<reference evidence="1" key="1">
    <citation type="submission" date="2023-03" db="EMBL/GenBank/DDBJ databases">
        <title>Massive genome expansion in bonnet fungi (Mycena s.s.) driven by repeated elements and novel gene families across ecological guilds.</title>
        <authorList>
            <consortium name="Lawrence Berkeley National Laboratory"/>
            <person name="Harder C.B."/>
            <person name="Miyauchi S."/>
            <person name="Viragh M."/>
            <person name="Kuo A."/>
            <person name="Thoen E."/>
            <person name="Andreopoulos B."/>
            <person name="Lu D."/>
            <person name="Skrede I."/>
            <person name="Drula E."/>
            <person name="Henrissat B."/>
            <person name="Morin E."/>
            <person name="Kohler A."/>
            <person name="Barry K."/>
            <person name="LaButti K."/>
            <person name="Morin E."/>
            <person name="Salamov A."/>
            <person name="Lipzen A."/>
            <person name="Mereny Z."/>
            <person name="Hegedus B."/>
            <person name="Baldrian P."/>
            <person name="Stursova M."/>
            <person name="Weitz H."/>
            <person name="Taylor A."/>
            <person name="Grigoriev I.V."/>
            <person name="Nagy L.G."/>
            <person name="Martin F."/>
            <person name="Kauserud H."/>
        </authorList>
    </citation>
    <scope>NUCLEOTIDE SEQUENCE</scope>
    <source>
        <strain evidence="1">CBHHK182m</strain>
    </source>
</reference>
<comment type="caution">
    <text evidence="1">The sequence shown here is derived from an EMBL/GenBank/DDBJ whole genome shotgun (WGS) entry which is preliminary data.</text>
</comment>